<name>T1IZ68_STRMM</name>
<feature type="region of interest" description="Disordered" evidence="1">
    <location>
        <begin position="1"/>
        <end position="29"/>
    </location>
</feature>
<dbReference type="Proteomes" id="UP000014500">
    <property type="component" value="Unassembled WGS sequence"/>
</dbReference>
<reference evidence="3" key="1">
    <citation type="submission" date="2011-05" db="EMBL/GenBank/DDBJ databases">
        <authorList>
            <person name="Richards S.R."/>
            <person name="Qu J."/>
            <person name="Jiang H."/>
            <person name="Jhangiani S.N."/>
            <person name="Agravi P."/>
            <person name="Goodspeed R."/>
            <person name="Gross S."/>
            <person name="Mandapat C."/>
            <person name="Jackson L."/>
            <person name="Mathew T."/>
            <person name="Pu L."/>
            <person name="Thornton R."/>
            <person name="Saada N."/>
            <person name="Wilczek-Boney K.B."/>
            <person name="Lee S."/>
            <person name="Kovar C."/>
            <person name="Wu Y."/>
            <person name="Scherer S.E."/>
            <person name="Worley K.C."/>
            <person name="Muzny D.M."/>
            <person name="Gibbs R."/>
        </authorList>
    </citation>
    <scope>NUCLEOTIDE SEQUENCE</scope>
    <source>
        <strain evidence="3">Brora</strain>
    </source>
</reference>
<dbReference type="AlphaFoldDB" id="T1IZ68"/>
<dbReference type="EMBL" id="AFFK01020412">
    <property type="status" value="NOT_ANNOTATED_CDS"/>
    <property type="molecule type" value="Genomic_DNA"/>
</dbReference>
<accession>T1IZ68</accession>
<evidence type="ECO:0000313" key="2">
    <source>
        <dbReference type="EnsemblMetazoa" id="SMAR006540-PA"/>
    </source>
</evidence>
<sequence>MQEQLMSRKSRSSEEIKKHPAERKLSSSSLEYTMEKIIPEKIKEIDVENKTEYQVSLEKEESLFKEVKEDLEVAAGNITKIQEKILDESIQQEKELDKKNIDIHDIQVDIKEEKKPLETYSTTDTLPTAEIPNKTLDLLEETAKQEIEEKIIIEKPTLDIPEEVPKPKESFSDYKQETTIPQQKIFIHHEYPKTPDEVADLPTDEEEAPSMFKTSGDIYSSDEEIDDDHEMYVKPLGALEEENDEEEKEQEAPIFATLSATHAEIVTLSGGTSPTTPLSPRSPTDKLEKIVGAAAIDKEAIEEIITQDIATSQKVVEVLENAEETVPIEKKD</sequence>
<evidence type="ECO:0000313" key="3">
    <source>
        <dbReference type="Proteomes" id="UP000014500"/>
    </source>
</evidence>
<feature type="compositionally biased region" description="Acidic residues" evidence="1">
    <location>
        <begin position="197"/>
        <end position="208"/>
    </location>
</feature>
<proteinExistence type="predicted"/>
<feature type="compositionally biased region" description="Basic and acidic residues" evidence="1">
    <location>
        <begin position="11"/>
        <end position="25"/>
    </location>
</feature>
<keyword evidence="3" id="KW-1185">Reference proteome</keyword>
<evidence type="ECO:0000256" key="1">
    <source>
        <dbReference type="SAM" id="MobiDB-lite"/>
    </source>
</evidence>
<dbReference type="HOGENOM" id="CLU_837635_0_0_1"/>
<feature type="region of interest" description="Disordered" evidence="1">
    <location>
        <begin position="188"/>
        <end position="227"/>
    </location>
</feature>
<reference evidence="2" key="2">
    <citation type="submission" date="2015-02" db="UniProtKB">
        <authorList>
            <consortium name="EnsemblMetazoa"/>
        </authorList>
    </citation>
    <scope>IDENTIFICATION</scope>
</reference>
<protein>
    <submittedName>
        <fullName evidence="2">Uncharacterized protein</fullName>
    </submittedName>
</protein>
<organism evidence="2 3">
    <name type="scientific">Strigamia maritima</name>
    <name type="common">European centipede</name>
    <name type="synonym">Geophilus maritimus</name>
    <dbReference type="NCBI Taxonomy" id="126957"/>
    <lineage>
        <taxon>Eukaryota</taxon>
        <taxon>Metazoa</taxon>
        <taxon>Ecdysozoa</taxon>
        <taxon>Arthropoda</taxon>
        <taxon>Myriapoda</taxon>
        <taxon>Chilopoda</taxon>
        <taxon>Pleurostigmophora</taxon>
        <taxon>Geophilomorpha</taxon>
        <taxon>Linotaeniidae</taxon>
        <taxon>Strigamia</taxon>
    </lineage>
</organism>
<dbReference type="EnsemblMetazoa" id="SMAR006540-RA">
    <property type="protein sequence ID" value="SMAR006540-PA"/>
    <property type="gene ID" value="SMAR006540"/>
</dbReference>